<sequence>MKLRWRKTPKTKPSTGELVPPEGVPLKLEVAGLGVRLAAQITDVILTLVASICLVILVASLGFSSPDTLIAIGSLMFFITRVPYYVLTELAWNGQTLGKRLMKIKVVSHDGRSLSTHALVLRNLMKEAEIFLPATLLLSLNAATPLVSGLALLWIIAGLMVPLCNPYRQRLGDLMAGTHVIHMPVPILLKDLAGKPAKQITEKEGFVFLAHQLDHYGAFELQTLEALLRAQETGTAQQKGQKQVATIQAVVEKIRQKIGYANKVPEARRLEFLRAFYNAQRAHLEQRQLFGERRKDKHYAAEDAPS</sequence>
<evidence type="ECO:0000256" key="4">
    <source>
        <dbReference type="ARBA" id="ARBA00023136"/>
    </source>
</evidence>
<organism evidence="7 8">
    <name type="scientific">Tritonibacter mobilis F1926</name>
    <dbReference type="NCBI Taxonomy" id="1265309"/>
    <lineage>
        <taxon>Bacteria</taxon>
        <taxon>Pseudomonadati</taxon>
        <taxon>Pseudomonadota</taxon>
        <taxon>Alphaproteobacteria</taxon>
        <taxon>Rhodobacterales</taxon>
        <taxon>Paracoccaceae</taxon>
        <taxon>Tritonibacter</taxon>
    </lineage>
</organism>
<evidence type="ECO:0000259" key="6">
    <source>
        <dbReference type="Pfam" id="PF06271"/>
    </source>
</evidence>
<feature type="transmembrane region" description="Helical" evidence="5">
    <location>
        <begin position="44"/>
        <end position="63"/>
    </location>
</feature>
<feature type="transmembrane region" description="Helical" evidence="5">
    <location>
        <begin position="69"/>
        <end position="92"/>
    </location>
</feature>
<dbReference type="OrthoDB" id="9787732at2"/>
<gene>
    <name evidence="7" type="ORF">K529_001345</name>
</gene>
<comment type="subcellular location">
    <subcellularLocation>
        <location evidence="1">Membrane</location>
        <topology evidence="1">Multi-pass membrane protein</topology>
    </subcellularLocation>
</comment>
<proteinExistence type="predicted"/>
<accession>A0A1B0ZYQ0</accession>
<reference evidence="7 8" key="1">
    <citation type="journal article" date="2016" name="ISME J.">
        <title>Global occurrence and heterogeneity of the Roseobacter-clade species Ruegeria mobilis.</title>
        <authorList>
            <person name="Sonnenschein E."/>
            <person name="Gram L."/>
        </authorList>
    </citation>
    <scope>NUCLEOTIDE SEQUENCE [LARGE SCALE GENOMIC DNA]</scope>
    <source>
        <strain evidence="7 8">F1926</strain>
    </source>
</reference>
<keyword evidence="3 5" id="KW-1133">Transmembrane helix</keyword>
<dbReference type="Proteomes" id="UP000013243">
    <property type="component" value="Chromosome"/>
</dbReference>
<dbReference type="Pfam" id="PF06271">
    <property type="entry name" value="RDD"/>
    <property type="match status" value="1"/>
</dbReference>
<evidence type="ECO:0000313" key="8">
    <source>
        <dbReference type="Proteomes" id="UP000013243"/>
    </source>
</evidence>
<keyword evidence="2 5" id="KW-0812">Transmembrane</keyword>
<dbReference type="GeneID" id="28248435"/>
<evidence type="ECO:0000313" key="7">
    <source>
        <dbReference type="EMBL" id="ANP39396.1"/>
    </source>
</evidence>
<evidence type="ECO:0000256" key="5">
    <source>
        <dbReference type="SAM" id="Phobius"/>
    </source>
</evidence>
<feature type="transmembrane region" description="Helical" evidence="5">
    <location>
        <begin position="130"/>
        <end position="161"/>
    </location>
</feature>
<keyword evidence="4 5" id="KW-0472">Membrane</keyword>
<evidence type="ECO:0000256" key="3">
    <source>
        <dbReference type="ARBA" id="ARBA00022989"/>
    </source>
</evidence>
<feature type="domain" description="RDD" evidence="6">
    <location>
        <begin position="30"/>
        <end position="177"/>
    </location>
</feature>
<protein>
    <recommendedName>
        <fullName evidence="6">RDD domain-containing protein</fullName>
    </recommendedName>
</protein>
<dbReference type="PANTHER" id="PTHR38480:SF1">
    <property type="entry name" value="SLR0254 PROTEIN"/>
    <property type="match status" value="1"/>
</dbReference>
<evidence type="ECO:0000256" key="1">
    <source>
        <dbReference type="ARBA" id="ARBA00004141"/>
    </source>
</evidence>
<name>A0A1B0ZYQ0_9RHOB</name>
<dbReference type="KEGG" id="rmb:K529_001345"/>
<dbReference type="PANTHER" id="PTHR38480">
    <property type="entry name" value="SLR0254 PROTEIN"/>
    <property type="match status" value="1"/>
</dbReference>
<dbReference type="RefSeq" id="WP_005648845.1">
    <property type="nucleotide sequence ID" value="NZ_CP015230.1"/>
</dbReference>
<evidence type="ECO:0000256" key="2">
    <source>
        <dbReference type="ARBA" id="ARBA00022692"/>
    </source>
</evidence>
<dbReference type="GO" id="GO:0016020">
    <property type="term" value="C:membrane"/>
    <property type="evidence" value="ECO:0007669"/>
    <property type="project" value="UniProtKB-SubCell"/>
</dbReference>
<dbReference type="InterPro" id="IPR010432">
    <property type="entry name" value="RDD"/>
</dbReference>
<dbReference type="STRING" id="1265309.K529_001345"/>
<dbReference type="AlphaFoldDB" id="A0A1B0ZYQ0"/>
<dbReference type="EMBL" id="CP015230">
    <property type="protein sequence ID" value="ANP39396.1"/>
    <property type="molecule type" value="Genomic_DNA"/>
</dbReference>